<evidence type="ECO:0000259" key="4">
    <source>
        <dbReference type="PROSITE" id="PS51485"/>
    </source>
</evidence>
<sequence length="221" mass="23557">MAIVAIIFSIVLPAVQAQAMAPAPSPTSDDTQFVLGLEDIMGLFSFRGINRPRDCICADAGGTGADIPHPPLGCLLLQLLLICLRITVKMEEIGKEMDMEKRTGVHNVLELSKKDFEACTQKNVTEMYYSGPTILELTIPGDYYYYCGVGTHCEGGQKLSITVTNAEGSAGTPFMFNAGSENATSPGTPLDANTTKPSSANSIRNIGVVSGLLSFLLSLFI</sequence>
<dbReference type="Gene3D" id="2.60.40.420">
    <property type="entry name" value="Cupredoxins - blue copper proteins"/>
    <property type="match status" value="1"/>
</dbReference>
<protein>
    <recommendedName>
        <fullName evidence="4">Phytocyanin domain-containing protein</fullName>
    </recommendedName>
</protein>
<keyword evidence="1" id="KW-0479">Metal-binding</keyword>
<dbReference type="EMBL" id="JABCRI010000021">
    <property type="protein sequence ID" value="KAF8380102.1"/>
    <property type="molecule type" value="Genomic_DNA"/>
</dbReference>
<dbReference type="PROSITE" id="PS51485">
    <property type="entry name" value="PHYTOCYANIN"/>
    <property type="match status" value="1"/>
</dbReference>
<organism evidence="5 6">
    <name type="scientific">Tetracentron sinense</name>
    <name type="common">Spur-leaf</name>
    <dbReference type="NCBI Taxonomy" id="13715"/>
    <lineage>
        <taxon>Eukaryota</taxon>
        <taxon>Viridiplantae</taxon>
        <taxon>Streptophyta</taxon>
        <taxon>Embryophyta</taxon>
        <taxon>Tracheophyta</taxon>
        <taxon>Spermatophyta</taxon>
        <taxon>Magnoliopsida</taxon>
        <taxon>Trochodendrales</taxon>
        <taxon>Trochodendraceae</taxon>
        <taxon>Tetracentron</taxon>
    </lineage>
</organism>
<dbReference type="GO" id="GO:0005886">
    <property type="term" value="C:plasma membrane"/>
    <property type="evidence" value="ECO:0007669"/>
    <property type="project" value="TreeGrafter"/>
</dbReference>
<dbReference type="InterPro" id="IPR039391">
    <property type="entry name" value="Phytocyanin-like"/>
</dbReference>
<dbReference type="AlphaFoldDB" id="A0A834YHS2"/>
<dbReference type="Proteomes" id="UP000655225">
    <property type="component" value="Unassembled WGS sequence"/>
</dbReference>
<reference evidence="5 6" key="1">
    <citation type="submission" date="2020-04" db="EMBL/GenBank/DDBJ databases">
        <title>Plant Genome Project.</title>
        <authorList>
            <person name="Zhang R.-G."/>
        </authorList>
    </citation>
    <scope>NUCLEOTIDE SEQUENCE [LARGE SCALE GENOMIC DNA]</scope>
    <source>
        <strain evidence="5">YNK0</strain>
        <tissue evidence="5">Leaf</tissue>
    </source>
</reference>
<dbReference type="InterPro" id="IPR003245">
    <property type="entry name" value="Phytocyanin_dom"/>
</dbReference>
<gene>
    <name evidence="5" type="ORF">HHK36_027572</name>
</gene>
<evidence type="ECO:0000256" key="2">
    <source>
        <dbReference type="ARBA" id="ARBA00023008"/>
    </source>
</evidence>
<comment type="caution">
    <text evidence="5">The sequence shown here is derived from an EMBL/GenBank/DDBJ whole genome shotgun (WGS) entry which is preliminary data.</text>
</comment>
<accession>A0A834YHS2</accession>
<keyword evidence="6" id="KW-1185">Reference proteome</keyword>
<dbReference type="PANTHER" id="PTHR33021">
    <property type="entry name" value="BLUE COPPER PROTEIN"/>
    <property type="match status" value="1"/>
</dbReference>
<dbReference type="PROSITE" id="PS00196">
    <property type="entry name" value="COPPER_BLUE"/>
    <property type="match status" value="1"/>
</dbReference>
<feature type="domain" description="Phytocyanin" evidence="4">
    <location>
        <begin position="1"/>
        <end position="165"/>
    </location>
</feature>
<evidence type="ECO:0000256" key="1">
    <source>
        <dbReference type="ARBA" id="ARBA00022723"/>
    </source>
</evidence>
<feature type="chain" id="PRO_5032409019" description="Phytocyanin domain-containing protein" evidence="3">
    <location>
        <begin position="18"/>
        <end position="221"/>
    </location>
</feature>
<proteinExistence type="predicted"/>
<dbReference type="GO" id="GO:0046872">
    <property type="term" value="F:metal ion binding"/>
    <property type="evidence" value="ECO:0007669"/>
    <property type="project" value="UniProtKB-KW"/>
</dbReference>
<dbReference type="SUPFAM" id="SSF49503">
    <property type="entry name" value="Cupredoxins"/>
    <property type="match status" value="1"/>
</dbReference>
<dbReference type="Pfam" id="PF02298">
    <property type="entry name" value="Cu_bind_like"/>
    <property type="match status" value="1"/>
</dbReference>
<evidence type="ECO:0000313" key="5">
    <source>
        <dbReference type="EMBL" id="KAF8380102.1"/>
    </source>
</evidence>
<keyword evidence="2" id="KW-0186">Copper</keyword>
<dbReference type="PANTHER" id="PTHR33021:SF264">
    <property type="entry name" value="OS05G0570900 PROTEIN"/>
    <property type="match status" value="1"/>
</dbReference>
<dbReference type="InterPro" id="IPR008972">
    <property type="entry name" value="Cupredoxin"/>
</dbReference>
<evidence type="ECO:0000313" key="6">
    <source>
        <dbReference type="Proteomes" id="UP000655225"/>
    </source>
</evidence>
<name>A0A834YHS2_TETSI</name>
<dbReference type="OrthoDB" id="1916408at2759"/>
<evidence type="ECO:0000256" key="3">
    <source>
        <dbReference type="SAM" id="SignalP"/>
    </source>
</evidence>
<keyword evidence="3" id="KW-0732">Signal</keyword>
<feature type="signal peptide" evidence="3">
    <location>
        <begin position="1"/>
        <end position="17"/>
    </location>
</feature>
<dbReference type="GO" id="GO:0009055">
    <property type="term" value="F:electron transfer activity"/>
    <property type="evidence" value="ECO:0007669"/>
    <property type="project" value="InterPro"/>
</dbReference>
<dbReference type="InterPro" id="IPR028871">
    <property type="entry name" value="BlueCu_1_BS"/>
</dbReference>